<evidence type="ECO:0000313" key="1">
    <source>
        <dbReference type="EMBL" id="GHG87412.1"/>
    </source>
</evidence>
<name>A0A8J3MBU7_9RHOB</name>
<reference evidence="1" key="1">
    <citation type="journal article" date="2014" name="Int. J. Syst. Evol. Microbiol.">
        <title>Complete genome sequence of Corynebacterium casei LMG S-19264T (=DSM 44701T), isolated from a smear-ripened cheese.</title>
        <authorList>
            <consortium name="US DOE Joint Genome Institute (JGI-PGF)"/>
            <person name="Walter F."/>
            <person name="Albersmeier A."/>
            <person name="Kalinowski J."/>
            <person name="Ruckert C."/>
        </authorList>
    </citation>
    <scope>NUCLEOTIDE SEQUENCE</scope>
    <source>
        <strain evidence="1">CGMCC 1.7081</strain>
    </source>
</reference>
<gene>
    <name evidence="1" type="ORF">GCM10010961_15830</name>
</gene>
<dbReference type="RefSeq" id="WP_028093067.1">
    <property type="nucleotide sequence ID" value="NZ_BNAP01000004.1"/>
</dbReference>
<keyword evidence="2" id="KW-1185">Reference proteome</keyword>
<dbReference type="Pfam" id="PF14234">
    <property type="entry name" value="DUF4336"/>
    <property type="match status" value="1"/>
</dbReference>
<sequence>MTSSRATGYEPLLTLKPVARDLWIVDGPAIGFYHLPFSTRATVVRLRDGGLWVHSPVRLSDPLRAEIAALGPVRHLVAPNWIHYAFVADWQAAFPEATSWAAPGVIARAADHDMKLRFDHELTGDAPPAWDGEIDQTVVKGSKVHHEAVFFHRASRTLILTDLIENFEPRKLPWWMRPLVRLAGISAPRGHMPPDMRATFDKALLGASVRQMLDWGPERVILAHGACYESGGSAELRRAFGFALS</sequence>
<dbReference type="SUPFAM" id="SSF56281">
    <property type="entry name" value="Metallo-hydrolase/oxidoreductase"/>
    <property type="match status" value="1"/>
</dbReference>
<protein>
    <recommendedName>
        <fullName evidence="3">DUF4336 domain-containing protein</fullName>
    </recommendedName>
</protein>
<comment type="caution">
    <text evidence="1">The sequence shown here is derived from an EMBL/GenBank/DDBJ whole genome shotgun (WGS) entry which is preliminary data.</text>
</comment>
<dbReference type="PANTHER" id="PTHR33835">
    <property type="entry name" value="YALI0C07656P"/>
    <property type="match status" value="1"/>
</dbReference>
<accession>A0A8J3MBU7</accession>
<evidence type="ECO:0008006" key="3">
    <source>
        <dbReference type="Google" id="ProtNLM"/>
    </source>
</evidence>
<evidence type="ECO:0000313" key="2">
    <source>
        <dbReference type="Proteomes" id="UP000611500"/>
    </source>
</evidence>
<proteinExistence type="predicted"/>
<dbReference type="Proteomes" id="UP000611500">
    <property type="component" value="Unassembled WGS sequence"/>
</dbReference>
<dbReference type="AlphaFoldDB" id="A0A8J3MBU7"/>
<dbReference type="PANTHER" id="PTHR33835:SF1">
    <property type="entry name" value="METALLO-BETA-LACTAMASE DOMAIN-CONTAINING PROTEIN"/>
    <property type="match status" value="1"/>
</dbReference>
<organism evidence="1 2">
    <name type="scientific">Pseudodonghicola xiamenensis</name>
    <dbReference type="NCBI Taxonomy" id="337702"/>
    <lineage>
        <taxon>Bacteria</taxon>
        <taxon>Pseudomonadati</taxon>
        <taxon>Pseudomonadota</taxon>
        <taxon>Alphaproteobacteria</taxon>
        <taxon>Rhodobacterales</taxon>
        <taxon>Paracoccaceae</taxon>
        <taxon>Pseudodonghicola</taxon>
    </lineage>
</organism>
<dbReference type="InterPro" id="IPR025638">
    <property type="entry name" value="DUF4336"/>
</dbReference>
<dbReference type="InterPro" id="IPR036866">
    <property type="entry name" value="RibonucZ/Hydroxyglut_hydro"/>
</dbReference>
<reference evidence="1" key="2">
    <citation type="submission" date="2020-09" db="EMBL/GenBank/DDBJ databases">
        <authorList>
            <person name="Sun Q."/>
            <person name="Zhou Y."/>
        </authorList>
    </citation>
    <scope>NUCLEOTIDE SEQUENCE</scope>
    <source>
        <strain evidence="1">CGMCC 1.7081</strain>
    </source>
</reference>
<dbReference type="EMBL" id="BNAP01000004">
    <property type="protein sequence ID" value="GHG87412.1"/>
    <property type="molecule type" value="Genomic_DNA"/>
</dbReference>